<dbReference type="InterPro" id="IPR029068">
    <property type="entry name" value="Glyas_Bleomycin-R_OHBP_Dase"/>
</dbReference>
<comment type="caution">
    <text evidence="3">The sequence shown here is derived from an EMBL/GenBank/DDBJ whole genome shotgun (WGS) entry which is preliminary data.</text>
</comment>
<sequence length="153" mass="16860">MTDFIPPAPNSASPFADMRGHHVAVRTPDLATALAFYVDVLDFRVIAKWDYADEQLAYVAPATDDHFYVEILGGGEPVPADVRPYTDLGDSLKYAGYHHFCLNVSSVAETVEKLRARGVTIVTEPFELPAISRRLAFFCDPFGNLIELAEVLA</sequence>
<dbReference type="PROSITE" id="PS51819">
    <property type="entry name" value="VOC"/>
    <property type="match status" value="1"/>
</dbReference>
<dbReference type="Pfam" id="PF00903">
    <property type="entry name" value="Glyoxalase"/>
    <property type="match status" value="1"/>
</dbReference>
<feature type="domain" description="VOC" evidence="2">
    <location>
        <begin position="19"/>
        <end position="151"/>
    </location>
</feature>
<evidence type="ECO:0000313" key="4">
    <source>
        <dbReference type="Proteomes" id="UP001596150"/>
    </source>
</evidence>
<dbReference type="Proteomes" id="UP001596150">
    <property type="component" value="Unassembled WGS sequence"/>
</dbReference>
<evidence type="ECO:0000256" key="1">
    <source>
        <dbReference type="ARBA" id="ARBA00022723"/>
    </source>
</evidence>
<dbReference type="InterPro" id="IPR037523">
    <property type="entry name" value="VOC_core"/>
</dbReference>
<proteinExistence type="predicted"/>
<evidence type="ECO:0000313" key="3">
    <source>
        <dbReference type="EMBL" id="MFC5518125.1"/>
    </source>
</evidence>
<reference evidence="4" key="1">
    <citation type="journal article" date="2019" name="Int. J. Syst. Evol. Microbiol.">
        <title>The Global Catalogue of Microorganisms (GCM) 10K type strain sequencing project: providing services to taxonomists for standard genome sequencing and annotation.</title>
        <authorList>
            <consortium name="The Broad Institute Genomics Platform"/>
            <consortium name="The Broad Institute Genome Sequencing Center for Infectious Disease"/>
            <person name="Wu L."/>
            <person name="Ma J."/>
        </authorList>
    </citation>
    <scope>NUCLEOTIDE SEQUENCE [LARGE SCALE GENOMIC DNA]</scope>
    <source>
        <strain evidence="4">KACC 12633</strain>
    </source>
</reference>
<protein>
    <submittedName>
        <fullName evidence="3">VOC family protein</fullName>
    </submittedName>
</protein>
<dbReference type="SUPFAM" id="SSF54593">
    <property type="entry name" value="Glyoxalase/Bleomycin resistance protein/Dihydroxybiphenyl dioxygenase"/>
    <property type="match status" value="1"/>
</dbReference>
<dbReference type="PANTHER" id="PTHR43048:SF3">
    <property type="entry name" value="METHYLMALONYL-COA EPIMERASE, MITOCHONDRIAL"/>
    <property type="match status" value="1"/>
</dbReference>
<evidence type="ECO:0000259" key="2">
    <source>
        <dbReference type="PROSITE" id="PS51819"/>
    </source>
</evidence>
<name>A0ABW0Q0H9_9HYPH</name>
<keyword evidence="1" id="KW-0479">Metal-binding</keyword>
<dbReference type="InterPro" id="IPR051785">
    <property type="entry name" value="MMCE/EMCE_epimerase"/>
</dbReference>
<dbReference type="PANTHER" id="PTHR43048">
    <property type="entry name" value="METHYLMALONYL-COA EPIMERASE"/>
    <property type="match status" value="1"/>
</dbReference>
<accession>A0ABW0Q0H9</accession>
<dbReference type="Gene3D" id="3.10.180.10">
    <property type="entry name" value="2,3-Dihydroxybiphenyl 1,2-Dioxygenase, domain 1"/>
    <property type="match status" value="1"/>
</dbReference>
<keyword evidence="4" id="KW-1185">Reference proteome</keyword>
<dbReference type="InterPro" id="IPR004360">
    <property type="entry name" value="Glyas_Fos-R_dOase_dom"/>
</dbReference>
<gene>
    <name evidence="3" type="ORF">ACFPP9_20265</name>
</gene>
<dbReference type="EMBL" id="JBHSML010000013">
    <property type="protein sequence ID" value="MFC5518125.1"/>
    <property type="molecule type" value="Genomic_DNA"/>
</dbReference>
<organism evidence="3 4">
    <name type="scientific">Kaistia terrae</name>
    <dbReference type="NCBI Taxonomy" id="537017"/>
    <lineage>
        <taxon>Bacteria</taxon>
        <taxon>Pseudomonadati</taxon>
        <taxon>Pseudomonadota</taxon>
        <taxon>Alphaproteobacteria</taxon>
        <taxon>Hyphomicrobiales</taxon>
        <taxon>Kaistiaceae</taxon>
        <taxon>Kaistia</taxon>
    </lineage>
</organism>